<dbReference type="InterPro" id="IPR049517">
    <property type="entry name" value="ACX-like_C"/>
</dbReference>
<dbReference type="PANTHER" id="PTHR11365:SF23">
    <property type="entry name" value="HYPOTHETICAL 5-OXOPROLINASE (EUROFUNG)-RELATED"/>
    <property type="match status" value="1"/>
</dbReference>
<dbReference type="InterPro" id="IPR008040">
    <property type="entry name" value="Hydant_A_N"/>
</dbReference>
<dbReference type="PANTHER" id="PTHR11365">
    <property type="entry name" value="5-OXOPROLINASE RELATED"/>
    <property type="match status" value="1"/>
</dbReference>
<comment type="caution">
    <text evidence="4">The sequence shown here is derived from an EMBL/GenBank/DDBJ whole genome shotgun (WGS) entry which is preliminary data.</text>
</comment>
<organism evidence="4 5">
    <name type="scientific">Halovivax cerinus</name>
    <dbReference type="NCBI Taxonomy" id="1487865"/>
    <lineage>
        <taxon>Archaea</taxon>
        <taxon>Methanobacteriati</taxon>
        <taxon>Methanobacteriota</taxon>
        <taxon>Stenosarchaea group</taxon>
        <taxon>Halobacteria</taxon>
        <taxon>Halobacteriales</taxon>
        <taxon>Natrialbaceae</taxon>
        <taxon>Halovivax</taxon>
    </lineage>
</organism>
<evidence type="ECO:0000259" key="3">
    <source>
        <dbReference type="Pfam" id="PF19278"/>
    </source>
</evidence>
<dbReference type="RefSeq" id="WP_256533452.1">
    <property type="nucleotide sequence ID" value="NZ_CP101824.1"/>
</dbReference>
<evidence type="ECO:0000313" key="4">
    <source>
        <dbReference type="EMBL" id="MFC3959151.1"/>
    </source>
</evidence>
<protein>
    <submittedName>
        <fullName evidence="4">Hydantoinase/oxoprolinase family protein</fullName>
    </submittedName>
</protein>
<dbReference type="Pfam" id="PF19278">
    <property type="entry name" value="Hydant_A_C"/>
    <property type="match status" value="1"/>
</dbReference>
<evidence type="ECO:0000259" key="2">
    <source>
        <dbReference type="Pfam" id="PF05378"/>
    </source>
</evidence>
<dbReference type="EMBL" id="JBHSAQ010000010">
    <property type="protein sequence ID" value="MFC3959151.1"/>
    <property type="molecule type" value="Genomic_DNA"/>
</dbReference>
<reference evidence="4 5" key="1">
    <citation type="journal article" date="2019" name="Int. J. Syst. Evol. Microbiol.">
        <title>The Global Catalogue of Microorganisms (GCM) 10K type strain sequencing project: providing services to taxonomists for standard genome sequencing and annotation.</title>
        <authorList>
            <consortium name="The Broad Institute Genomics Platform"/>
            <consortium name="The Broad Institute Genome Sequencing Center for Infectious Disease"/>
            <person name="Wu L."/>
            <person name="Ma J."/>
        </authorList>
    </citation>
    <scope>NUCLEOTIDE SEQUENCE [LARGE SCALE GENOMIC DNA]</scope>
    <source>
        <strain evidence="4 5">IBRC-M 10256</strain>
    </source>
</reference>
<dbReference type="AlphaFoldDB" id="A0ABD5NQL5"/>
<name>A0ABD5NQL5_9EURY</name>
<dbReference type="Pfam" id="PF01968">
    <property type="entry name" value="Hydantoinase_A"/>
    <property type="match status" value="1"/>
</dbReference>
<accession>A0ABD5NQL5</accession>
<dbReference type="InterPro" id="IPR045079">
    <property type="entry name" value="Oxoprolinase-like"/>
</dbReference>
<evidence type="ECO:0000313" key="5">
    <source>
        <dbReference type="Proteomes" id="UP001595846"/>
    </source>
</evidence>
<gene>
    <name evidence="4" type="ORF">ACFOUR_12325</name>
</gene>
<dbReference type="Pfam" id="PF05378">
    <property type="entry name" value="Hydant_A_N"/>
    <property type="match status" value="1"/>
</dbReference>
<feature type="domain" description="Acetophenone carboxylase-like C-terminal" evidence="3">
    <location>
        <begin position="502"/>
        <end position="665"/>
    </location>
</feature>
<dbReference type="Proteomes" id="UP001595846">
    <property type="component" value="Unassembled WGS sequence"/>
</dbReference>
<dbReference type="InterPro" id="IPR002821">
    <property type="entry name" value="Hydantoinase_A"/>
</dbReference>
<dbReference type="GeneID" id="73902581"/>
<evidence type="ECO:0000259" key="1">
    <source>
        <dbReference type="Pfam" id="PF01968"/>
    </source>
</evidence>
<keyword evidence="5" id="KW-1185">Reference proteome</keyword>
<proteinExistence type="predicted"/>
<feature type="domain" description="Hydantoinase/oxoprolinase N-terminal" evidence="2">
    <location>
        <begin position="5"/>
        <end position="180"/>
    </location>
</feature>
<sequence>MPDQLAVDIGGTFVDAVKFDPDEGIILEKTPTTPDEPEDGVLTSIDKVGAGLESAESFVHGTTLGINAYLEREGATTGIITNEGHEDVFEIGRINVPREQMYNIQYQKPETLVPRFRRVGVPGRLNAKGEELTPLDEEAVADASRTLVDEHDVESIAVAFLHSYENPAHEKRAAEIIRETVPEVSISVSSDISGELREYERTATTVMDAYIKPIFDSYVDRLSDGLAADGFDGEFFIARSGGGAFSAENAKTAPINTILSGPAGGLIGASYVSNVTSYDDLIAVDMGGTSLDTCVVQDGVPSVSYESSINEMPVQIPVYDIATIGSGGGSIAWNDNGLLRVGPKSAGADPGPICYGEGGTEPTVTDAAVALGYLSPELFLGGEMELAVDEAKAGIEETLGAPLGMSVEEASTGIFEVMFSNTIGAIRSSTVEKGLDPRDFSLFAYGGAGPMVIPSVAREMNAERTIVPQAPSVFSAWGMLMTDVVYNFSQTYMSALADASYDDVQGEFEALEAEGADRLHSEGFDDAQSSFERTAEMRYLGQEHSVEVDADDIADLDALADRFQAEHESRYGHRMEDPPELVHLRVRAAGETEKPAIEGESSGDESAHVGTQEAYCFAREERCEFDLVDRHALSTGDTVQGPAIIKEPTSTVVFHSDQRAEIDAFGQIIITQEDEQ</sequence>
<feature type="domain" description="Hydantoinase A/oxoprolinase" evidence="1">
    <location>
        <begin position="201"/>
        <end position="486"/>
    </location>
</feature>